<dbReference type="NCBIfam" id="TIGR00663">
    <property type="entry name" value="dnan"/>
    <property type="match status" value="1"/>
</dbReference>
<dbReference type="PANTHER" id="PTHR30478">
    <property type="entry name" value="DNA POLYMERASE III SUBUNIT BETA"/>
    <property type="match status" value="1"/>
</dbReference>
<evidence type="ECO:0000256" key="3">
    <source>
        <dbReference type="ARBA" id="ARBA00022490"/>
    </source>
</evidence>
<dbReference type="EMBL" id="MEXH01000002">
    <property type="protein sequence ID" value="OGC93125.1"/>
    <property type="molecule type" value="Genomic_DNA"/>
</dbReference>
<dbReference type="Gene3D" id="3.10.150.10">
    <property type="entry name" value="DNA Polymerase III, subunit A, domain 2"/>
    <property type="match status" value="1"/>
</dbReference>
<dbReference type="AlphaFoldDB" id="A0A1F4YGK6"/>
<dbReference type="Pfam" id="PF02767">
    <property type="entry name" value="DNA_pol3_beta_2"/>
    <property type="match status" value="1"/>
</dbReference>
<dbReference type="InterPro" id="IPR022637">
    <property type="entry name" value="DNA_polIII_beta_cen"/>
</dbReference>
<dbReference type="GO" id="GO:0003887">
    <property type="term" value="F:DNA-directed DNA polymerase activity"/>
    <property type="evidence" value="ECO:0007669"/>
    <property type="project" value="UniProtKB-UniRule"/>
</dbReference>
<evidence type="ECO:0000256" key="4">
    <source>
        <dbReference type="ARBA" id="ARBA00022679"/>
    </source>
</evidence>
<accession>A0A1F4YGK6</accession>
<keyword evidence="8" id="KW-0238">DNA-binding</keyword>
<dbReference type="GO" id="GO:0009360">
    <property type="term" value="C:DNA polymerase III complex"/>
    <property type="evidence" value="ECO:0007669"/>
    <property type="project" value="InterPro"/>
</dbReference>
<evidence type="ECO:0000259" key="12">
    <source>
        <dbReference type="Pfam" id="PF02768"/>
    </source>
</evidence>
<dbReference type="SMART" id="SM00480">
    <property type="entry name" value="POL3Bc"/>
    <property type="match status" value="1"/>
</dbReference>
<keyword evidence="6 9" id="KW-0235">DNA replication</keyword>
<feature type="domain" description="DNA polymerase III beta sliding clamp C-terminal" evidence="12">
    <location>
        <begin position="258"/>
        <end position="377"/>
    </location>
</feature>
<name>A0A1F4YGK6_9BACT</name>
<keyword evidence="4 9" id="KW-0808">Transferase</keyword>
<dbReference type="Pfam" id="PF00712">
    <property type="entry name" value="DNA_pol3_beta"/>
    <property type="match status" value="1"/>
</dbReference>
<dbReference type="PANTHER" id="PTHR30478:SF0">
    <property type="entry name" value="BETA SLIDING CLAMP"/>
    <property type="match status" value="1"/>
</dbReference>
<dbReference type="InterPro" id="IPR022635">
    <property type="entry name" value="DNA_polIII_beta_C"/>
</dbReference>
<reference evidence="13 14" key="1">
    <citation type="journal article" date="2016" name="Nat. Commun.">
        <title>Thousands of microbial genomes shed light on interconnected biogeochemical processes in an aquifer system.</title>
        <authorList>
            <person name="Anantharaman K."/>
            <person name="Brown C.T."/>
            <person name="Hug L.A."/>
            <person name="Sharon I."/>
            <person name="Castelle C.J."/>
            <person name="Probst A.J."/>
            <person name="Thomas B.C."/>
            <person name="Singh A."/>
            <person name="Wilkins M.J."/>
            <person name="Karaoz U."/>
            <person name="Brodie E.L."/>
            <person name="Williams K.H."/>
            <person name="Hubbard S.S."/>
            <person name="Banfield J.F."/>
        </authorList>
    </citation>
    <scope>NUCLEOTIDE SEQUENCE [LARGE SCALE GENOMIC DNA]</scope>
</reference>
<keyword evidence="5 9" id="KW-0548">Nucleotidyltransferase</keyword>
<dbReference type="Proteomes" id="UP000178176">
    <property type="component" value="Unassembled WGS sequence"/>
</dbReference>
<evidence type="ECO:0000313" key="13">
    <source>
        <dbReference type="EMBL" id="OGC93125.1"/>
    </source>
</evidence>
<evidence type="ECO:0000259" key="11">
    <source>
        <dbReference type="Pfam" id="PF02767"/>
    </source>
</evidence>
<dbReference type="InterPro" id="IPR001001">
    <property type="entry name" value="DNA_polIII_beta"/>
</dbReference>
<dbReference type="CDD" id="cd00140">
    <property type="entry name" value="beta_clamp"/>
    <property type="match status" value="1"/>
</dbReference>
<feature type="domain" description="DNA polymerase III beta sliding clamp central" evidence="11">
    <location>
        <begin position="138"/>
        <end position="255"/>
    </location>
</feature>
<dbReference type="GO" id="GO:0003677">
    <property type="term" value="F:DNA binding"/>
    <property type="evidence" value="ECO:0007669"/>
    <property type="project" value="UniProtKB-UniRule"/>
</dbReference>
<evidence type="ECO:0000313" key="14">
    <source>
        <dbReference type="Proteomes" id="UP000178176"/>
    </source>
</evidence>
<organism evidence="13 14">
    <name type="scientific">Candidatus Amesbacteria bacterium RIFCSPHIGHO2_01_FULL_48_32b</name>
    <dbReference type="NCBI Taxonomy" id="1797253"/>
    <lineage>
        <taxon>Bacteria</taxon>
        <taxon>Candidatus Amesiibacteriota</taxon>
    </lineage>
</organism>
<dbReference type="GO" id="GO:0005737">
    <property type="term" value="C:cytoplasm"/>
    <property type="evidence" value="ECO:0007669"/>
    <property type="project" value="UniProtKB-SubCell"/>
</dbReference>
<dbReference type="PIRSF" id="PIRSF000804">
    <property type="entry name" value="DNA_pol_III_b"/>
    <property type="match status" value="1"/>
</dbReference>
<proteinExistence type="inferred from homology"/>
<feature type="domain" description="DNA polymerase III beta sliding clamp N-terminal" evidence="10">
    <location>
        <begin position="1"/>
        <end position="118"/>
    </location>
</feature>
<keyword evidence="7 9" id="KW-0239">DNA-directed DNA polymerase</keyword>
<dbReference type="Gene3D" id="3.70.10.10">
    <property type="match status" value="1"/>
</dbReference>
<evidence type="ECO:0000256" key="1">
    <source>
        <dbReference type="ARBA" id="ARBA00004496"/>
    </source>
</evidence>
<evidence type="ECO:0000256" key="7">
    <source>
        <dbReference type="ARBA" id="ARBA00022932"/>
    </source>
</evidence>
<evidence type="ECO:0000256" key="6">
    <source>
        <dbReference type="ARBA" id="ARBA00022705"/>
    </source>
</evidence>
<gene>
    <name evidence="13" type="ORF">A2876_01090</name>
</gene>
<comment type="subcellular location">
    <subcellularLocation>
        <location evidence="1 9">Cytoplasm</location>
    </subcellularLocation>
</comment>
<evidence type="ECO:0000256" key="8">
    <source>
        <dbReference type="ARBA" id="ARBA00023125"/>
    </source>
</evidence>
<sequence length="378" mass="40761">MKISVLQKDLNRGLANVSRVVATRGQLPVLANVLLEAEKDGLKLAATNLEMGIREWVGGKIEVEGRLTVPAKSLSEFVGSLGGEVVGLEAEGDKLKVRCGKYTATFAGIDASEFPVMPKSGLTPAKAKEGHGIIEIGSKLVLDIAMQVAYAAASDESRPVLTGVRFAVAGDQLAVTATDGFRLARKKIQDKGFKDMGSLDGLVLPARTILELARMADGSAEKNMRIEVFSDNNQVIFGVGRSDLISRVLGGNYPEVDKIIPSEHKTRVIVERGDLINAVRAVGIFARENNNIIKFTIINSQFLISARASQAGESNVEIEAEMEGEDGEIAFNYKYVMDYLNSTASERVVLEMNGNLAPGVWRGEKDESLLALVMPVRV</sequence>
<dbReference type="GO" id="GO:0006271">
    <property type="term" value="P:DNA strand elongation involved in DNA replication"/>
    <property type="evidence" value="ECO:0007669"/>
    <property type="project" value="TreeGrafter"/>
</dbReference>
<comment type="caution">
    <text evidence="13">The sequence shown here is derived from an EMBL/GenBank/DDBJ whole genome shotgun (WGS) entry which is preliminary data.</text>
</comment>
<protein>
    <recommendedName>
        <fullName evidence="9">Beta sliding clamp</fullName>
    </recommendedName>
</protein>
<dbReference type="InterPro" id="IPR022634">
    <property type="entry name" value="DNA_polIII_beta_N"/>
</dbReference>
<keyword evidence="3 9" id="KW-0963">Cytoplasm</keyword>
<evidence type="ECO:0000259" key="10">
    <source>
        <dbReference type="Pfam" id="PF00712"/>
    </source>
</evidence>
<comment type="function">
    <text evidence="9">Confers DNA tethering and processivity to DNA polymerases and other proteins. Acts as a clamp, forming a ring around DNA (a reaction catalyzed by the clamp-loading complex) which diffuses in an ATP-independent manner freely and bidirectionally along dsDNA. Initially characterized for its ability to contact the catalytic subunit of DNA polymerase III (Pol III), a complex, multichain enzyme responsible for most of the replicative synthesis in bacteria; Pol III exhibits 3'-5' exonuclease proofreading activity. The beta chain is required for initiation of replication as well as for processivity of DNA replication.</text>
</comment>
<dbReference type="Pfam" id="PF02768">
    <property type="entry name" value="DNA_pol3_beta_3"/>
    <property type="match status" value="1"/>
</dbReference>
<evidence type="ECO:0000256" key="9">
    <source>
        <dbReference type="PIRNR" id="PIRNR000804"/>
    </source>
</evidence>
<comment type="subunit">
    <text evidence="9">Forms a ring-shaped head-to-tail homodimer around DNA.</text>
</comment>
<dbReference type="GO" id="GO:0008408">
    <property type="term" value="F:3'-5' exonuclease activity"/>
    <property type="evidence" value="ECO:0007669"/>
    <property type="project" value="InterPro"/>
</dbReference>
<dbReference type="SUPFAM" id="SSF55979">
    <property type="entry name" value="DNA clamp"/>
    <property type="match status" value="3"/>
</dbReference>
<evidence type="ECO:0000256" key="5">
    <source>
        <dbReference type="ARBA" id="ARBA00022695"/>
    </source>
</evidence>
<dbReference type="InterPro" id="IPR046938">
    <property type="entry name" value="DNA_clamp_sf"/>
</dbReference>
<comment type="similarity">
    <text evidence="2 9">Belongs to the beta sliding clamp family.</text>
</comment>
<evidence type="ECO:0000256" key="2">
    <source>
        <dbReference type="ARBA" id="ARBA00010752"/>
    </source>
</evidence>